<evidence type="ECO:0000313" key="3">
    <source>
        <dbReference type="Proteomes" id="UP001642409"/>
    </source>
</evidence>
<evidence type="ECO:0000313" key="1">
    <source>
        <dbReference type="EMBL" id="CAI9912608.1"/>
    </source>
</evidence>
<organism evidence="1">
    <name type="scientific">Hexamita inflata</name>
    <dbReference type="NCBI Taxonomy" id="28002"/>
    <lineage>
        <taxon>Eukaryota</taxon>
        <taxon>Metamonada</taxon>
        <taxon>Diplomonadida</taxon>
        <taxon>Hexamitidae</taxon>
        <taxon>Hexamitinae</taxon>
        <taxon>Hexamita</taxon>
    </lineage>
</organism>
<dbReference type="Proteomes" id="UP001642409">
    <property type="component" value="Unassembled WGS sequence"/>
</dbReference>
<reference evidence="1" key="1">
    <citation type="submission" date="2023-06" db="EMBL/GenBank/DDBJ databases">
        <authorList>
            <person name="Kurt Z."/>
        </authorList>
    </citation>
    <scope>NUCLEOTIDE SEQUENCE</scope>
</reference>
<sequence>MSATFKILCALADANAQDITDKQAERIIRILLENKIPQPCKSGVQYLKELTECLDEQAISDPPLTISQSQKELSISEILQTELIKSQIQSQRQKDAIDKTVTRHKIGHAQHVLSSSVYSDVDRVCPVSKKVIKNVVEAEEQLLKLSRVE</sequence>
<proteinExistence type="predicted"/>
<dbReference type="AlphaFoldDB" id="A0AA86N4C8"/>
<evidence type="ECO:0000313" key="2">
    <source>
        <dbReference type="EMBL" id="CAL5998377.1"/>
    </source>
</evidence>
<protein>
    <submittedName>
        <fullName evidence="2">Hypothetical_protein</fullName>
    </submittedName>
</protein>
<dbReference type="EMBL" id="CATOUU010000003">
    <property type="protein sequence ID" value="CAI9912608.1"/>
    <property type="molecule type" value="Genomic_DNA"/>
</dbReference>
<comment type="caution">
    <text evidence="1">The sequence shown here is derived from an EMBL/GenBank/DDBJ whole genome shotgun (WGS) entry which is preliminary data.</text>
</comment>
<accession>A0AA86N4C8</accession>
<gene>
    <name evidence="2" type="ORF">HINF_LOCUS15703</name>
    <name evidence="1" type="ORF">HINF_LOCUS253</name>
</gene>
<dbReference type="EMBL" id="CAXDID020000038">
    <property type="protein sequence ID" value="CAL5998377.1"/>
    <property type="molecule type" value="Genomic_DNA"/>
</dbReference>
<reference evidence="2 3" key="2">
    <citation type="submission" date="2024-07" db="EMBL/GenBank/DDBJ databases">
        <authorList>
            <person name="Akdeniz Z."/>
        </authorList>
    </citation>
    <scope>NUCLEOTIDE SEQUENCE [LARGE SCALE GENOMIC DNA]</scope>
</reference>
<name>A0AA86N4C8_9EUKA</name>
<keyword evidence="3" id="KW-1185">Reference proteome</keyword>